<keyword evidence="1" id="KW-0479">Metal-binding</keyword>
<dbReference type="OMA" id="IREVEWH"/>
<protein>
    <recommendedName>
        <fullName evidence="5">MYND-type domain-containing protein</fullName>
    </recommendedName>
</protein>
<reference evidence="7" key="1">
    <citation type="journal article" date="2012" name="Science">
        <title>The Paleozoic origin of enzymatic lignin decomposition reconstructed from 31 fungal genomes.</title>
        <authorList>
            <person name="Floudas D."/>
            <person name="Binder M."/>
            <person name="Riley R."/>
            <person name="Barry K."/>
            <person name="Blanchette R.A."/>
            <person name="Henrissat B."/>
            <person name="Martinez A.T."/>
            <person name="Otillar R."/>
            <person name="Spatafora J.W."/>
            <person name="Yadav J.S."/>
            <person name="Aerts A."/>
            <person name="Benoit I."/>
            <person name="Boyd A."/>
            <person name="Carlson A."/>
            <person name="Copeland A."/>
            <person name="Coutinho P.M."/>
            <person name="de Vries R.P."/>
            <person name="Ferreira P."/>
            <person name="Findley K."/>
            <person name="Foster B."/>
            <person name="Gaskell J."/>
            <person name="Glotzer D."/>
            <person name="Gorecki P."/>
            <person name="Heitman J."/>
            <person name="Hesse C."/>
            <person name="Hori C."/>
            <person name="Igarashi K."/>
            <person name="Jurgens J.A."/>
            <person name="Kallen N."/>
            <person name="Kersten P."/>
            <person name="Kohler A."/>
            <person name="Kuees U."/>
            <person name="Kumar T.K.A."/>
            <person name="Kuo A."/>
            <person name="LaButti K."/>
            <person name="Larrondo L.F."/>
            <person name="Lindquist E."/>
            <person name="Ling A."/>
            <person name="Lombard V."/>
            <person name="Lucas S."/>
            <person name="Lundell T."/>
            <person name="Martin R."/>
            <person name="McLaughlin D.J."/>
            <person name="Morgenstern I."/>
            <person name="Morin E."/>
            <person name="Murat C."/>
            <person name="Nagy L.G."/>
            <person name="Nolan M."/>
            <person name="Ohm R.A."/>
            <person name="Patyshakuliyeva A."/>
            <person name="Rokas A."/>
            <person name="Ruiz-Duenas F.J."/>
            <person name="Sabat G."/>
            <person name="Salamov A."/>
            <person name="Samejima M."/>
            <person name="Schmutz J."/>
            <person name="Slot J.C."/>
            <person name="St John F."/>
            <person name="Stenlid J."/>
            <person name="Sun H."/>
            <person name="Sun S."/>
            <person name="Syed K."/>
            <person name="Tsang A."/>
            <person name="Wiebenga A."/>
            <person name="Young D."/>
            <person name="Pisabarro A."/>
            <person name="Eastwood D.C."/>
            <person name="Martin F."/>
            <person name="Cullen D."/>
            <person name="Grigoriev I.V."/>
            <person name="Hibbett D.S."/>
        </authorList>
    </citation>
    <scope>NUCLEOTIDE SEQUENCE [LARGE SCALE GENOMIC DNA]</scope>
    <source>
        <strain evidence="7">FP-91666</strain>
    </source>
</reference>
<evidence type="ECO:0000256" key="3">
    <source>
        <dbReference type="ARBA" id="ARBA00022833"/>
    </source>
</evidence>
<name>R7RWT8_STEHR</name>
<dbReference type="PROSITE" id="PS50865">
    <property type="entry name" value="ZF_MYND_2"/>
    <property type="match status" value="1"/>
</dbReference>
<gene>
    <name evidence="6" type="ORF">STEHIDRAFT_173169</name>
</gene>
<dbReference type="Pfam" id="PF01753">
    <property type="entry name" value="zf-MYND"/>
    <property type="match status" value="1"/>
</dbReference>
<evidence type="ECO:0000256" key="2">
    <source>
        <dbReference type="ARBA" id="ARBA00022771"/>
    </source>
</evidence>
<evidence type="ECO:0000313" key="6">
    <source>
        <dbReference type="EMBL" id="EIM79300.1"/>
    </source>
</evidence>
<dbReference type="GO" id="GO:0008270">
    <property type="term" value="F:zinc ion binding"/>
    <property type="evidence" value="ECO:0007669"/>
    <property type="project" value="UniProtKB-KW"/>
</dbReference>
<dbReference type="SUPFAM" id="SSF144232">
    <property type="entry name" value="HIT/MYND zinc finger-like"/>
    <property type="match status" value="1"/>
</dbReference>
<dbReference type="EMBL" id="JH687406">
    <property type="protein sequence ID" value="EIM79300.1"/>
    <property type="molecule type" value="Genomic_DNA"/>
</dbReference>
<proteinExistence type="predicted"/>
<evidence type="ECO:0000313" key="7">
    <source>
        <dbReference type="Proteomes" id="UP000053927"/>
    </source>
</evidence>
<dbReference type="GeneID" id="18804226"/>
<dbReference type="AlphaFoldDB" id="R7RWT8"/>
<organism evidence="6 7">
    <name type="scientific">Stereum hirsutum (strain FP-91666)</name>
    <name type="common">White-rot fungus</name>
    <dbReference type="NCBI Taxonomy" id="721885"/>
    <lineage>
        <taxon>Eukaryota</taxon>
        <taxon>Fungi</taxon>
        <taxon>Dikarya</taxon>
        <taxon>Basidiomycota</taxon>
        <taxon>Agaricomycotina</taxon>
        <taxon>Agaricomycetes</taxon>
        <taxon>Russulales</taxon>
        <taxon>Stereaceae</taxon>
        <taxon>Stereum</taxon>
    </lineage>
</organism>
<dbReference type="Gene3D" id="6.10.140.2220">
    <property type="match status" value="1"/>
</dbReference>
<keyword evidence="2 4" id="KW-0863">Zinc-finger</keyword>
<evidence type="ECO:0000259" key="5">
    <source>
        <dbReference type="PROSITE" id="PS50865"/>
    </source>
</evidence>
<dbReference type="eggNOG" id="ENOG502SF44">
    <property type="taxonomic scope" value="Eukaryota"/>
</dbReference>
<evidence type="ECO:0000256" key="4">
    <source>
        <dbReference type="PROSITE-ProRule" id="PRU00134"/>
    </source>
</evidence>
<feature type="domain" description="MYND-type" evidence="5">
    <location>
        <begin position="448"/>
        <end position="485"/>
    </location>
</feature>
<dbReference type="RefSeq" id="XP_007311600.1">
    <property type="nucleotide sequence ID" value="XM_007311538.1"/>
</dbReference>
<accession>R7RWT8</accession>
<dbReference type="KEGG" id="shs:STEHIDRAFT_173169"/>
<keyword evidence="7" id="KW-1185">Reference proteome</keyword>
<sequence length="678" mass="77000">MSIIGGPSIPTAKDVLRSYLRHGPPSDEEILKLDGFIDVVRDSADKLMESCTKPDTTSASLFVMARAYSDSREDIIPPDALVKIFLWHLSSDKVPSKLTPPVENDASEHAWACLLGLGHPKFTVALGDNADWQRRILKSWPGIFKWAKFIFNQRVTPESDSQDAKEVLSVLAYLICCFSTIPKLAVELRKTGGLIDLLTRLWVHKHAETYHASSALYLTLNGCMAKELDVVCNAGGGPQEVAKLALSRLKKAMNTPSPSAIHISTHTYVLNNLGRLPRHPLTACVLSEHAAWNVTRMLVIISKLIGSSLKPERYLQECVYAGFAFLRYGFIRDDSYKWVCQSLDAGLLPVIIELSLVVENIDHHHPKECLRHILRETLPKHMIYKSVIKVMKREMEDVDAEMVDRRVRKSYLKEDWMSLLLLTELRSNVAQLPKSLRPGGVACDNIRCNRSGKKNELRRCTGCHYVYFCSKECQVEGWPEHRPMCRLKNKQNIYRAGSQLMFYESDAKFFRELFASDASVHLPHLRKLAARKFPKEPGENFVICIDYTNPEYPAGTCSLKNINTYKFQDLGGDDAEIENMKRQDAEKLKQVRQYPKEFTLIEGTFVYGEQIFSRNLITRPNIWVNRVSFDNDDDSKWAWSRCENGPSGPDLLAMLASADSPYDELQNNFSGMNMEDID</sequence>
<dbReference type="OrthoDB" id="3254297at2759"/>
<keyword evidence="3" id="KW-0862">Zinc</keyword>
<evidence type="ECO:0000256" key="1">
    <source>
        <dbReference type="ARBA" id="ARBA00022723"/>
    </source>
</evidence>
<dbReference type="InterPro" id="IPR002893">
    <property type="entry name" value="Znf_MYND"/>
</dbReference>
<dbReference type="Proteomes" id="UP000053927">
    <property type="component" value="Unassembled WGS sequence"/>
</dbReference>